<reference key="1">
    <citation type="journal article" date="2011" name="Mol. Biol. Evol.">
        <title>Unity in variety -- the pan-genome of the Chlamydiae.</title>
        <authorList>
            <person name="Collingro A."/>
            <person name="Tischler P."/>
            <person name="Weinmaier T."/>
            <person name="Penz T."/>
            <person name="Heinz E."/>
            <person name="Brunham R.C."/>
            <person name="Read T.D."/>
            <person name="Bavoil P.M."/>
            <person name="Sachse K."/>
            <person name="Kahane S."/>
            <person name="Friedman M.G."/>
            <person name="Rattei T."/>
            <person name="Myers G.S.A."/>
            <person name="Horn M."/>
        </authorList>
    </citation>
    <scope>NUCLEOTIDE SEQUENCE</scope>
    <source>
        <strain>Z</strain>
    </source>
</reference>
<feature type="compositionally biased region" description="Polar residues" evidence="1">
    <location>
        <begin position="39"/>
        <end position="48"/>
    </location>
</feature>
<dbReference type="HOGENOM" id="CLU_3157811_0_0_0"/>
<sequence length="48" mass="5443">MAFLIGVNCYETHLSTKQTSTQEDPWISCSHEDEKRKISPQTQTSKGT</sequence>
<dbReference type="KEGG" id="sng:SNE_A18360"/>
<proteinExistence type="predicted"/>
<reference evidence="2 3" key="2">
    <citation type="journal article" date="2011" name="Mol. Biol. Evol.">
        <title>Unity in variety--the pan-genome of the Chlamydiae.</title>
        <authorList>
            <person name="Collingro A."/>
            <person name="Tischler P."/>
            <person name="Weinmaier T."/>
            <person name="Penz T."/>
            <person name="Heinz E."/>
            <person name="Brunham R.C."/>
            <person name="Read T.D."/>
            <person name="Bavoil P.M."/>
            <person name="Sachse K."/>
            <person name="Kahane S."/>
            <person name="Friedman M.G."/>
            <person name="Rattei T."/>
            <person name="Myers G.S."/>
            <person name="Horn M."/>
        </authorList>
    </citation>
    <scope>NUCLEOTIDE SEQUENCE [LARGE SCALE GENOMIC DNA]</scope>
    <source>
        <strain evidence="3">ATCC VR-1471 / Z</strain>
    </source>
</reference>
<dbReference type="STRING" id="331113.SNE_A18360"/>
<accession>F8L375</accession>
<dbReference type="AlphaFoldDB" id="F8L375"/>
<gene>
    <name evidence="2" type="ordered locus">SNE_A18360</name>
</gene>
<evidence type="ECO:0000256" key="1">
    <source>
        <dbReference type="SAM" id="MobiDB-lite"/>
    </source>
</evidence>
<protein>
    <submittedName>
        <fullName evidence="2">Uncharacterized protein</fullName>
    </submittedName>
</protein>
<organism evidence="2 3">
    <name type="scientific">Simkania negevensis (strain ATCC VR-1471 / DSM 27360 / Z)</name>
    <dbReference type="NCBI Taxonomy" id="331113"/>
    <lineage>
        <taxon>Bacteria</taxon>
        <taxon>Pseudomonadati</taxon>
        <taxon>Chlamydiota</taxon>
        <taxon>Chlamydiia</taxon>
        <taxon>Parachlamydiales</taxon>
        <taxon>Simkaniaceae</taxon>
        <taxon>Simkania</taxon>
    </lineage>
</organism>
<keyword evidence="3" id="KW-1185">Reference proteome</keyword>
<dbReference type="Proteomes" id="UP000000496">
    <property type="component" value="Chromosome gsn.131"/>
</dbReference>
<evidence type="ECO:0000313" key="3">
    <source>
        <dbReference type="Proteomes" id="UP000000496"/>
    </source>
</evidence>
<feature type="region of interest" description="Disordered" evidence="1">
    <location>
        <begin position="17"/>
        <end position="48"/>
    </location>
</feature>
<dbReference type="EMBL" id="FR872582">
    <property type="protein sequence ID" value="CCB89713.1"/>
    <property type="molecule type" value="Genomic_DNA"/>
</dbReference>
<name>F8L375_SIMNZ</name>
<evidence type="ECO:0000313" key="2">
    <source>
        <dbReference type="EMBL" id="CCB89713.1"/>
    </source>
</evidence>